<dbReference type="EMBL" id="JAUGQQ010000042">
    <property type="protein sequence ID" value="MDN3725561.1"/>
    <property type="molecule type" value="Genomic_DNA"/>
</dbReference>
<dbReference type="RefSeq" id="WP_290255645.1">
    <property type="nucleotide sequence ID" value="NZ_JAUGQQ010000042.1"/>
</dbReference>
<name>A0ABT8DJL8_9FLAO</name>
<evidence type="ECO:0000313" key="2">
    <source>
        <dbReference type="Proteomes" id="UP001244787"/>
    </source>
</evidence>
<sequence length="73" mass="8560">TESSQINPNLEINKELKIERTCLADVGLWIQLDKKVLNCFIIDNDDYFSTNSHCYENVDLKQTKKEVYSFLET</sequence>
<evidence type="ECO:0000313" key="1">
    <source>
        <dbReference type="EMBL" id="MDN3725561.1"/>
    </source>
</evidence>
<accession>A0ABT8DJL8</accession>
<gene>
    <name evidence="1" type="ORF">QRD02_14340</name>
</gene>
<feature type="non-terminal residue" evidence="1">
    <location>
        <position position="1"/>
    </location>
</feature>
<protein>
    <submittedName>
        <fullName evidence="1">Uncharacterized protein</fullName>
    </submittedName>
</protein>
<keyword evidence="2" id="KW-1185">Reference proteome</keyword>
<organism evidence="1 2">
    <name type="scientific">Aequorivita aurantiaca</name>
    <dbReference type="NCBI Taxonomy" id="3053356"/>
    <lineage>
        <taxon>Bacteria</taxon>
        <taxon>Pseudomonadati</taxon>
        <taxon>Bacteroidota</taxon>
        <taxon>Flavobacteriia</taxon>
        <taxon>Flavobacteriales</taxon>
        <taxon>Flavobacteriaceae</taxon>
        <taxon>Aequorivita</taxon>
    </lineage>
</organism>
<comment type="caution">
    <text evidence="1">The sequence shown here is derived from an EMBL/GenBank/DDBJ whole genome shotgun (WGS) entry which is preliminary data.</text>
</comment>
<reference evidence="1 2" key="1">
    <citation type="submission" date="2023-06" db="EMBL/GenBank/DDBJ databases">
        <authorList>
            <person name="Ye Y.-Q."/>
            <person name="Du Z.-J."/>
        </authorList>
    </citation>
    <scope>NUCLEOTIDE SEQUENCE [LARGE SCALE GENOMIC DNA]</scope>
    <source>
        <strain evidence="1 2">SDUM287046</strain>
    </source>
</reference>
<proteinExistence type="predicted"/>
<dbReference type="Proteomes" id="UP001244787">
    <property type="component" value="Unassembled WGS sequence"/>
</dbReference>